<feature type="chain" id="PRO_5043654167" description="Salivary secreted peptide" evidence="1">
    <location>
        <begin position="24"/>
        <end position="100"/>
    </location>
</feature>
<reference evidence="2 3" key="1">
    <citation type="journal article" date="2024" name="BMC Genomics">
        <title>Genome assembly of redclaw crayfish (Cherax quadricarinatus) provides insights into its immune adaptation and hypoxia tolerance.</title>
        <authorList>
            <person name="Liu Z."/>
            <person name="Zheng J."/>
            <person name="Li H."/>
            <person name="Fang K."/>
            <person name="Wang S."/>
            <person name="He J."/>
            <person name="Zhou D."/>
            <person name="Weng S."/>
            <person name="Chi M."/>
            <person name="Gu Z."/>
            <person name="He J."/>
            <person name="Li F."/>
            <person name="Wang M."/>
        </authorList>
    </citation>
    <scope>NUCLEOTIDE SEQUENCE [LARGE SCALE GENOMIC DNA]</scope>
    <source>
        <strain evidence="2">ZL_2023a</strain>
    </source>
</reference>
<sequence length="100" mass="10628">MKLNVLLTVVCLLVLALTALTEAKPQFFDAVGDFVEDVGEGVGDFFEGVGNFFSNLFGTSRTQSTPIPRRTQAVVPPSSPGLVSAYDNIQPGSNLIIVPD</sequence>
<keyword evidence="1" id="KW-0732">Signal</keyword>
<protein>
    <recommendedName>
        <fullName evidence="4">Salivary secreted peptide</fullName>
    </recommendedName>
</protein>
<evidence type="ECO:0000256" key="1">
    <source>
        <dbReference type="SAM" id="SignalP"/>
    </source>
</evidence>
<gene>
    <name evidence="2" type="ORF">OTU49_000688</name>
</gene>
<dbReference type="Proteomes" id="UP001445076">
    <property type="component" value="Unassembled WGS sequence"/>
</dbReference>
<dbReference type="EMBL" id="JARKIK010000021">
    <property type="protein sequence ID" value="KAK8744917.1"/>
    <property type="molecule type" value="Genomic_DNA"/>
</dbReference>
<name>A0AAW0XKJ1_CHEQU</name>
<accession>A0AAW0XKJ1</accession>
<dbReference type="AlphaFoldDB" id="A0AAW0XKJ1"/>
<proteinExistence type="predicted"/>
<evidence type="ECO:0000313" key="3">
    <source>
        <dbReference type="Proteomes" id="UP001445076"/>
    </source>
</evidence>
<keyword evidence="3" id="KW-1185">Reference proteome</keyword>
<evidence type="ECO:0000313" key="2">
    <source>
        <dbReference type="EMBL" id="KAK8744917.1"/>
    </source>
</evidence>
<feature type="signal peptide" evidence="1">
    <location>
        <begin position="1"/>
        <end position="23"/>
    </location>
</feature>
<evidence type="ECO:0008006" key="4">
    <source>
        <dbReference type="Google" id="ProtNLM"/>
    </source>
</evidence>
<organism evidence="2 3">
    <name type="scientific">Cherax quadricarinatus</name>
    <name type="common">Australian red claw crayfish</name>
    <dbReference type="NCBI Taxonomy" id="27406"/>
    <lineage>
        <taxon>Eukaryota</taxon>
        <taxon>Metazoa</taxon>
        <taxon>Ecdysozoa</taxon>
        <taxon>Arthropoda</taxon>
        <taxon>Crustacea</taxon>
        <taxon>Multicrustacea</taxon>
        <taxon>Malacostraca</taxon>
        <taxon>Eumalacostraca</taxon>
        <taxon>Eucarida</taxon>
        <taxon>Decapoda</taxon>
        <taxon>Pleocyemata</taxon>
        <taxon>Astacidea</taxon>
        <taxon>Parastacoidea</taxon>
        <taxon>Parastacidae</taxon>
        <taxon>Cherax</taxon>
    </lineage>
</organism>
<comment type="caution">
    <text evidence="2">The sequence shown here is derived from an EMBL/GenBank/DDBJ whole genome shotgun (WGS) entry which is preliminary data.</text>
</comment>